<dbReference type="OrthoDB" id="9793421at2"/>
<proteinExistence type="inferred from homology"/>
<organism evidence="10 11">
    <name type="scientific">Rhodovastum atsumiense</name>
    <dbReference type="NCBI Taxonomy" id="504468"/>
    <lineage>
        <taxon>Bacteria</taxon>
        <taxon>Pseudomonadati</taxon>
        <taxon>Pseudomonadota</taxon>
        <taxon>Alphaproteobacteria</taxon>
        <taxon>Acetobacterales</taxon>
        <taxon>Acetobacteraceae</taxon>
        <taxon>Rhodovastum</taxon>
    </lineage>
</organism>
<reference evidence="10 11" key="1">
    <citation type="submission" date="2019-09" db="EMBL/GenBank/DDBJ databases">
        <title>Genome sequence of Rhodovastum atsumiense, a diverse member of the Acetobacteraceae family of non-sulfur purple photosynthetic bacteria.</title>
        <authorList>
            <person name="Meyer T."/>
            <person name="Kyndt J."/>
        </authorList>
    </citation>
    <scope>NUCLEOTIDE SEQUENCE [LARGE SCALE GENOMIC DNA]</scope>
    <source>
        <strain evidence="10 11">DSM 21279</strain>
    </source>
</reference>
<dbReference type="SUPFAM" id="SSF52738">
    <property type="entry name" value="Methylesterase CheB, C-terminal domain"/>
    <property type="match status" value="1"/>
</dbReference>
<dbReference type="EMBL" id="VWPK01000038">
    <property type="protein sequence ID" value="KAA5610100.1"/>
    <property type="molecule type" value="Genomic_DNA"/>
</dbReference>
<evidence type="ECO:0000256" key="6">
    <source>
        <dbReference type="PROSITE-ProRule" id="PRU00050"/>
    </source>
</evidence>
<dbReference type="CDD" id="cd17541">
    <property type="entry name" value="REC_CheB-like"/>
    <property type="match status" value="1"/>
</dbReference>
<feature type="active site" evidence="5 6">
    <location>
        <position position="298"/>
    </location>
</feature>
<dbReference type="GO" id="GO:0005737">
    <property type="term" value="C:cytoplasm"/>
    <property type="evidence" value="ECO:0007669"/>
    <property type="project" value="UniProtKB-SubCell"/>
</dbReference>
<comment type="PTM">
    <text evidence="5">Phosphorylated by CheA. Phosphorylation of the N-terminal regulatory domain activates the methylesterase activity.</text>
</comment>
<comment type="function">
    <text evidence="5">Involved in chemotaxis. Part of a chemotaxis signal transduction system that modulates chemotaxis in response to various stimuli. Catalyzes the demethylation of specific methylglutamate residues introduced into the chemoreceptors (methyl-accepting chemotaxis proteins or MCP) by CheR. Also mediates the irreversible deamidation of specific glutamine residues to glutamic acid.</text>
</comment>
<dbReference type="Pfam" id="PF00072">
    <property type="entry name" value="Response_reg"/>
    <property type="match status" value="1"/>
</dbReference>
<dbReference type="RefSeq" id="WP_150042842.1">
    <property type="nucleotide sequence ID" value="NZ_OW485601.1"/>
</dbReference>
<feature type="active site" evidence="5 6">
    <location>
        <position position="202"/>
    </location>
</feature>
<sequence>MPGSPLRVLVVDDSALMRRQLRQMLESAGDVVVQHARNGHEALEQIRVFNPQVVTLDVNMPEMDGLTCLRRLMREAPRPVVMVSSLTADGAEVTVRALALGAVDVVLKPDGTVSSGIDRVRTELLAKVRTAARARLRPMRLEESLRAERTAVSARHRAALQSPRDLAGVVLIGVSTGGPRALEDILPDLPEGFPYAVVIAQHMPASFTGSLARRMDGLCVLPVQEVAAPTPLRGGAIFIGRGESDVVIERRLGRIVANAVPPDQSPWHPSADRMVASAMEHLPPARLIGVLLTGMGNDGAEAMTALHRRGGRTIAESEQTAAVFGMPAELIRRGGATEVLACDRIAAHLAQWMRM</sequence>
<keyword evidence="10" id="KW-0808">Transferase</keyword>
<dbReference type="EC" id="3.1.1.61" evidence="5"/>
<keyword evidence="2 5" id="KW-0145">Chemotaxis</keyword>
<dbReference type="PROSITE" id="PS50122">
    <property type="entry name" value="CHEB"/>
    <property type="match status" value="1"/>
</dbReference>
<dbReference type="GO" id="GO:0008168">
    <property type="term" value="F:methyltransferase activity"/>
    <property type="evidence" value="ECO:0007669"/>
    <property type="project" value="UniProtKB-KW"/>
</dbReference>
<feature type="domain" description="CheB-type methylesterase" evidence="9">
    <location>
        <begin position="163"/>
        <end position="355"/>
    </location>
</feature>
<dbReference type="SMART" id="SM00448">
    <property type="entry name" value="REC"/>
    <property type="match status" value="1"/>
</dbReference>
<name>A0A5M6IPA6_9PROT</name>
<dbReference type="Gene3D" id="3.40.50.2300">
    <property type="match status" value="1"/>
</dbReference>
<dbReference type="HAMAP" id="MF_00099">
    <property type="entry name" value="CheB_chemtxs"/>
    <property type="match status" value="1"/>
</dbReference>
<keyword evidence="1 5" id="KW-0963">Cytoplasm</keyword>
<dbReference type="InterPro" id="IPR001789">
    <property type="entry name" value="Sig_transdc_resp-reg_receiver"/>
</dbReference>
<accession>A0A5M6IPA6</accession>
<dbReference type="PANTHER" id="PTHR42872:SF6">
    <property type="entry name" value="PROTEIN-GLUTAMATE METHYLESTERASE_PROTEIN-GLUTAMINE GLUTAMINASE"/>
    <property type="match status" value="1"/>
</dbReference>
<keyword evidence="10" id="KW-0489">Methyltransferase</keyword>
<dbReference type="AlphaFoldDB" id="A0A5M6IPA6"/>
<dbReference type="InterPro" id="IPR008248">
    <property type="entry name" value="CheB-like"/>
</dbReference>
<feature type="active site" evidence="5 6">
    <location>
        <position position="175"/>
    </location>
</feature>
<comment type="catalytic activity">
    <reaction evidence="5">
        <text>L-glutaminyl-[protein] + H2O = L-glutamyl-[protein] + NH4(+)</text>
        <dbReference type="Rhea" id="RHEA:16441"/>
        <dbReference type="Rhea" id="RHEA-COMP:10207"/>
        <dbReference type="Rhea" id="RHEA-COMP:10208"/>
        <dbReference type="ChEBI" id="CHEBI:15377"/>
        <dbReference type="ChEBI" id="CHEBI:28938"/>
        <dbReference type="ChEBI" id="CHEBI:29973"/>
        <dbReference type="ChEBI" id="CHEBI:30011"/>
        <dbReference type="EC" id="3.5.1.44"/>
    </reaction>
</comment>
<feature type="modified residue" description="4-aspartylphosphate" evidence="5 7">
    <location>
        <position position="57"/>
    </location>
</feature>
<dbReference type="InterPro" id="IPR000673">
    <property type="entry name" value="Sig_transdc_resp-reg_Me-estase"/>
</dbReference>
<feature type="domain" description="Response regulatory" evidence="8">
    <location>
        <begin position="7"/>
        <end position="123"/>
    </location>
</feature>
<comment type="similarity">
    <text evidence="5">Belongs to the CheB family.</text>
</comment>
<dbReference type="PANTHER" id="PTHR42872">
    <property type="entry name" value="PROTEIN-GLUTAMATE METHYLESTERASE/PROTEIN-GLUTAMINE GLUTAMINASE"/>
    <property type="match status" value="1"/>
</dbReference>
<dbReference type="PROSITE" id="PS50110">
    <property type="entry name" value="RESPONSE_REGULATORY"/>
    <property type="match status" value="1"/>
</dbReference>
<dbReference type="GO" id="GO:0032259">
    <property type="term" value="P:methylation"/>
    <property type="evidence" value="ECO:0007669"/>
    <property type="project" value="UniProtKB-KW"/>
</dbReference>
<dbReference type="GO" id="GO:0050568">
    <property type="term" value="F:protein-glutamine glutaminase activity"/>
    <property type="evidence" value="ECO:0007669"/>
    <property type="project" value="UniProtKB-UniRule"/>
</dbReference>
<protein>
    <recommendedName>
        <fullName evidence="5">Protein-glutamate methylesterase/protein-glutamine glutaminase</fullName>
        <ecNumber evidence="5">3.1.1.61</ecNumber>
        <ecNumber evidence="5">3.5.1.44</ecNumber>
    </recommendedName>
</protein>
<dbReference type="Proteomes" id="UP000325255">
    <property type="component" value="Unassembled WGS sequence"/>
</dbReference>
<evidence type="ECO:0000259" key="9">
    <source>
        <dbReference type="PROSITE" id="PS50122"/>
    </source>
</evidence>
<evidence type="ECO:0000256" key="3">
    <source>
        <dbReference type="ARBA" id="ARBA00022801"/>
    </source>
</evidence>
<evidence type="ECO:0000256" key="5">
    <source>
        <dbReference type="HAMAP-Rule" id="MF_00099"/>
    </source>
</evidence>
<dbReference type="SUPFAM" id="SSF52172">
    <property type="entry name" value="CheY-like"/>
    <property type="match status" value="1"/>
</dbReference>
<keyword evidence="11" id="KW-1185">Reference proteome</keyword>
<dbReference type="GO" id="GO:0000156">
    <property type="term" value="F:phosphorelay response regulator activity"/>
    <property type="evidence" value="ECO:0007669"/>
    <property type="project" value="InterPro"/>
</dbReference>
<evidence type="ECO:0000256" key="1">
    <source>
        <dbReference type="ARBA" id="ARBA00022490"/>
    </source>
</evidence>
<keyword evidence="5 7" id="KW-0597">Phosphoprotein</keyword>
<dbReference type="CDD" id="cd16432">
    <property type="entry name" value="CheB_Rec"/>
    <property type="match status" value="1"/>
</dbReference>
<dbReference type="Gene3D" id="3.40.50.180">
    <property type="entry name" value="Methylesterase CheB, C-terminal domain"/>
    <property type="match status" value="1"/>
</dbReference>
<comment type="subcellular location">
    <subcellularLocation>
        <location evidence="5">Cytoplasm</location>
    </subcellularLocation>
</comment>
<comment type="domain">
    <text evidence="5">Contains a C-terminal catalytic domain, and an N-terminal region which modulates catalytic activity.</text>
</comment>
<evidence type="ECO:0000313" key="10">
    <source>
        <dbReference type="EMBL" id="KAA5610100.1"/>
    </source>
</evidence>
<dbReference type="InterPro" id="IPR035909">
    <property type="entry name" value="CheB_C"/>
</dbReference>
<dbReference type="NCBIfam" id="NF001965">
    <property type="entry name" value="PRK00742.1"/>
    <property type="match status" value="1"/>
</dbReference>
<dbReference type="PIRSF" id="PIRSF000876">
    <property type="entry name" value="RR_chemtxs_CheB"/>
    <property type="match status" value="1"/>
</dbReference>
<keyword evidence="3 5" id="KW-0378">Hydrolase</keyword>
<comment type="caution">
    <text evidence="10">The sequence shown here is derived from an EMBL/GenBank/DDBJ whole genome shotgun (WGS) entry which is preliminary data.</text>
</comment>
<evidence type="ECO:0000256" key="4">
    <source>
        <dbReference type="ARBA" id="ARBA00048267"/>
    </source>
</evidence>
<dbReference type="Pfam" id="PF01339">
    <property type="entry name" value="CheB_methylest"/>
    <property type="match status" value="1"/>
</dbReference>
<dbReference type="GO" id="GO:0006935">
    <property type="term" value="P:chemotaxis"/>
    <property type="evidence" value="ECO:0007669"/>
    <property type="project" value="UniProtKB-UniRule"/>
</dbReference>
<evidence type="ECO:0000256" key="2">
    <source>
        <dbReference type="ARBA" id="ARBA00022500"/>
    </source>
</evidence>
<dbReference type="InterPro" id="IPR011006">
    <property type="entry name" value="CheY-like_superfamily"/>
</dbReference>
<evidence type="ECO:0000313" key="11">
    <source>
        <dbReference type="Proteomes" id="UP000325255"/>
    </source>
</evidence>
<dbReference type="EC" id="3.5.1.44" evidence="5"/>
<dbReference type="GO" id="GO:0008984">
    <property type="term" value="F:protein-glutamate methylesterase activity"/>
    <property type="evidence" value="ECO:0007669"/>
    <property type="project" value="UniProtKB-UniRule"/>
</dbReference>
<evidence type="ECO:0000259" key="8">
    <source>
        <dbReference type="PROSITE" id="PS50110"/>
    </source>
</evidence>
<comment type="catalytic activity">
    <reaction evidence="4 5">
        <text>[protein]-L-glutamate 5-O-methyl ester + H2O = L-glutamyl-[protein] + methanol + H(+)</text>
        <dbReference type="Rhea" id="RHEA:23236"/>
        <dbReference type="Rhea" id="RHEA-COMP:10208"/>
        <dbReference type="Rhea" id="RHEA-COMP:10311"/>
        <dbReference type="ChEBI" id="CHEBI:15377"/>
        <dbReference type="ChEBI" id="CHEBI:15378"/>
        <dbReference type="ChEBI" id="CHEBI:17790"/>
        <dbReference type="ChEBI" id="CHEBI:29973"/>
        <dbReference type="ChEBI" id="CHEBI:82795"/>
        <dbReference type="EC" id="3.1.1.61"/>
    </reaction>
</comment>
<evidence type="ECO:0000256" key="7">
    <source>
        <dbReference type="PROSITE-ProRule" id="PRU00169"/>
    </source>
</evidence>
<gene>
    <name evidence="5 10" type="primary">cheB</name>
    <name evidence="10" type="ORF">F1189_21025</name>
</gene>